<comment type="caution">
    <text evidence="1">The sequence shown here is derived from an EMBL/GenBank/DDBJ whole genome shotgun (WGS) entry which is preliminary data.</text>
</comment>
<organism evidence="1 2">
    <name type="scientific">Fusarium pseudoanthophilum</name>
    <dbReference type="NCBI Taxonomy" id="48495"/>
    <lineage>
        <taxon>Eukaryota</taxon>
        <taxon>Fungi</taxon>
        <taxon>Dikarya</taxon>
        <taxon>Ascomycota</taxon>
        <taxon>Pezizomycotina</taxon>
        <taxon>Sordariomycetes</taxon>
        <taxon>Hypocreomycetidae</taxon>
        <taxon>Hypocreales</taxon>
        <taxon>Nectriaceae</taxon>
        <taxon>Fusarium</taxon>
        <taxon>Fusarium fujikuroi species complex</taxon>
    </lineage>
</organism>
<dbReference type="Proteomes" id="UP000544095">
    <property type="component" value="Unassembled WGS sequence"/>
</dbReference>
<reference evidence="1 2" key="1">
    <citation type="submission" date="2020-05" db="EMBL/GenBank/DDBJ databases">
        <title>Identification and distribution of gene clusters putatively required for synthesis of sphingolipid metabolism inhibitors in phylogenetically diverse species of the filamentous fungus Fusarium.</title>
        <authorList>
            <person name="Kim H.-S."/>
            <person name="Busman M."/>
            <person name="Brown D.W."/>
            <person name="Divon H."/>
            <person name="Uhlig S."/>
            <person name="Proctor R.H."/>
        </authorList>
    </citation>
    <scope>NUCLEOTIDE SEQUENCE [LARGE SCALE GENOMIC DNA]</scope>
    <source>
        <strain evidence="1 2">NRRL 25211</strain>
    </source>
</reference>
<accession>A0A8H5PPT1</accession>
<gene>
    <name evidence="1" type="ORF">FPANT_2448</name>
</gene>
<evidence type="ECO:0000313" key="2">
    <source>
        <dbReference type="Proteomes" id="UP000544095"/>
    </source>
</evidence>
<keyword evidence="2" id="KW-1185">Reference proteome</keyword>
<proteinExistence type="predicted"/>
<dbReference type="AlphaFoldDB" id="A0A8H5PPT1"/>
<name>A0A8H5PPT1_9HYPO</name>
<dbReference type="EMBL" id="JAAOAR010000103">
    <property type="protein sequence ID" value="KAF5600433.1"/>
    <property type="molecule type" value="Genomic_DNA"/>
</dbReference>
<sequence length="277" mass="32062">MSLSIPLKSSDIDPYDEDARRQWIINYLKAEGVYHQSSYEASYDNCVEEVAKSISDHDGFTRVGHLYFEYHVDRVMWQETFNESEDGMTPEWPWSESPNPNDMSQGLSHMYRQWRIDYHQPVDLEESITPFPTCMVSQPSLAKRREIWGVIYGDKPHSGIVVGPLEVTLPANIDFHRLVLGEGNKLYDNLCRLIGPVLVLTWTVVYNKASTLIIGINPLFNVSKKSLFVYLCVRRLWVYLLRWLKTIEHGYESTIVEYLEEALTEAISNAQSDDFNV</sequence>
<protein>
    <submittedName>
        <fullName evidence="1">Uncharacterized protein</fullName>
    </submittedName>
</protein>
<evidence type="ECO:0000313" key="1">
    <source>
        <dbReference type="EMBL" id="KAF5600433.1"/>
    </source>
</evidence>